<name>A0A8K0QW78_9PLEO</name>
<comment type="caution">
    <text evidence="7">The sequence shown here is derived from an EMBL/GenBank/DDBJ whole genome shotgun (WGS) entry which is preliminary data.</text>
</comment>
<reference evidence="7" key="1">
    <citation type="journal article" date="2021" name="Nat. Commun.">
        <title>Genetic determinants of endophytism in the Arabidopsis root mycobiome.</title>
        <authorList>
            <person name="Mesny F."/>
            <person name="Miyauchi S."/>
            <person name="Thiergart T."/>
            <person name="Pickel B."/>
            <person name="Atanasova L."/>
            <person name="Karlsson M."/>
            <person name="Huettel B."/>
            <person name="Barry K.W."/>
            <person name="Haridas S."/>
            <person name="Chen C."/>
            <person name="Bauer D."/>
            <person name="Andreopoulos W."/>
            <person name="Pangilinan J."/>
            <person name="LaButti K."/>
            <person name="Riley R."/>
            <person name="Lipzen A."/>
            <person name="Clum A."/>
            <person name="Drula E."/>
            <person name="Henrissat B."/>
            <person name="Kohler A."/>
            <person name="Grigoriev I.V."/>
            <person name="Martin F.M."/>
            <person name="Hacquard S."/>
        </authorList>
    </citation>
    <scope>NUCLEOTIDE SEQUENCE</scope>
    <source>
        <strain evidence="7">MPI-SDFR-AT-0120</strain>
    </source>
</reference>
<dbReference type="GO" id="GO:0071949">
    <property type="term" value="F:FAD binding"/>
    <property type="evidence" value="ECO:0007669"/>
    <property type="project" value="InterPro"/>
</dbReference>
<dbReference type="InterPro" id="IPR002938">
    <property type="entry name" value="FAD-bd"/>
</dbReference>
<dbReference type="SUPFAM" id="SSF51905">
    <property type="entry name" value="FAD/NAD(P)-binding domain"/>
    <property type="match status" value="1"/>
</dbReference>
<evidence type="ECO:0000313" key="7">
    <source>
        <dbReference type="EMBL" id="KAH7071722.1"/>
    </source>
</evidence>
<evidence type="ECO:0000256" key="5">
    <source>
        <dbReference type="SAM" id="Phobius"/>
    </source>
</evidence>
<evidence type="ECO:0000313" key="8">
    <source>
        <dbReference type="Proteomes" id="UP000813461"/>
    </source>
</evidence>
<dbReference type="OrthoDB" id="655030at2759"/>
<keyword evidence="5" id="KW-1133">Transmembrane helix</keyword>
<keyword evidence="5" id="KW-0472">Membrane</keyword>
<sequence length="417" mass="46538">MAPNIAIIGAGPGGCMLARLLHARNITCTVYEGESSLDVRSQGGTLDLRPKTGLAAIQEAGLWEDFQKHARYDGESLLITDKFLTPWMRRAPGKPDQKMKIGTAPEIDRSDLRKLLLESIPDECIRWGMKLVAVQETHKGRELHFANGNIERGHDLIVGCDGAFSKTRAYLTSEQPFYTGLGGWTMQIPDADVNAPAVYKFVNRGSVFAYSDGKTMAIQQLSSGNIWVATEWLQAKEHPARPDLKVGDQAAAKQELLTLFQNWHPALREAIMQAQGEAVWRSLYMLPVGFTWPHRQGVTLLGDAAHLMSPFAGIGVNTAFHDALILSRKIVQSTESPEHDVLDDHILAYEKEMFVHAHEAQELSYGSMKDMLLTEGAPRTTIASWTLRHAKADMPVWTHLILTVLVNVFFWVYKWIV</sequence>
<keyword evidence="3" id="KW-0560">Oxidoreductase</keyword>
<dbReference type="EMBL" id="JAGMVJ010000024">
    <property type="protein sequence ID" value="KAH7071722.1"/>
    <property type="molecule type" value="Genomic_DNA"/>
</dbReference>
<keyword evidence="4" id="KW-0503">Monooxygenase</keyword>
<dbReference type="Proteomes" id="UP000813461">
    <property type="component" value="Unassembled WGS sequence"/>
</dbReference>
<organism evidence="7 8">
    <name type="scientific">Paraphoma chrysanthemicola</name>
    <dbReference type="NCBI Taxonomy" id="798071"/>
    <lineage>
        <taxon>Eukaryota</taxon>
        <taxon>Fungi</taxon>
        <taxon>Dikarya</taxon>
        <taxon>Ascomycota</taxon>
        <taxon>Pezizomycotina</taxon>
        <taxon>Dothideomycetes</taxon>
        <taxon>Pleosporomycetidae</taxon>
        <taxon>Pleosporales</taxon>
        <taxon>Pleosporineae</taxon>
        <taxon>Phaeosphaeriaceae</taxon>
        <taxon>Paraphoma</taxon>
    </lineage>
</organism>
<keyword evidence="8" id="KW-1185">Reference proteome</keyword>
<dbReference type="Pfam" id="PF01494">
    <property type="entry name" value="FAD_binding_3"/>
    <property type="match status" value="1"/>
</dbReference>
<evidence type="ECO:0000256" key="2">
    <source>
        <dbReference type="ARBA" id="ARBA00022827"/>
    </source>
</evidence>
<keyword evidence="2" id="KW-0274">FAD</keyword>
<dbReference type="PRINTS" id="PR00420">
    <property type="entry name" value="RNGMNOXGNASE"/>
</dbReference>
<proteinExistence type="predicted"/>
<evidence type="ECO:0000256" key="4">
    <source>
        <dbReference type="ARBA" id="ARBA00023033"/>
    </source>
</evidence>
<evidence type="ECO:0000259" key="6">
    <source>
        <dbReference type="Pfam" id="PF01494"/>
    </source>
</evidence>
<evidence type="ECO:0000256" key="1">
    <source>
        <dbReference type="ARBA" id="ARBA00022630"/>
    </source>
</evidence>
<evidence type="ECO:0000256" key="3">
    <source>
        <dbReference type="ARBA" id="ARBA00023002"/>
    </source>
</evidence>
<protein>
    <recommendedName>
        <fullName evidence="6">FAD-binding domain-containing protein</fullName>
    </recommendedName>
</protein>
<accession>A0A8K0QW78</accession>
<dbReference type="AlphaFoldDB" id="A0A8K0QW78"/>
<keyword evidence="1" id="KW-0285">Flavoprotein</keyword>
<keyword evidence="5" id="KW-0812">Transmembrane</keyword>
<dbReference type="InterPro" id="IPR036188">
    <property type="entry name" value="FAD/NAD-bd_sf"/>
</dbReference>
<dbReference type="GO" id="GO:0004497">
    <property type="term" value="F:monooxygenase activity"/>
    <property type="evidence" value="ECO:0007669"/>
    <property type="project" value="UniProtKB-KW"/>
</dbReference>
<feature type="domain" description="FAD-binding" evidence="6">
    <location>
        <begin position="5"/>
        <end position="335"/>
    </location>
</feature>
<gene>
    <name evidence="7" type="ORF">FB567DRAFT_455289</name>
</gene>
<dbReference type="PANTHER" id="PTHR46972">
    <property type="entry name" value="MONOOXYGENASE ASQM-RELATED"/>
    <property type="match status" value="1"/>
</dbReference>
<feature type="transmembrane region" description="Helical" evidence="5">
    <location>
        <begin position="396"/>
        <end position="416"/>
    </location>
</feature>
<dbReference type="Gene3D" id="3.50.50.60">
    <property type="entry name" value="FAD/NAD(P)-binding domain"/>
    <property type="match status" value="1"/>
</dbReference>
<dbReference type="PANTHER" id="PTHR46972:SF1">
    <property type="entry name" value="FAD DEPENDENT OXIDOREDUCTASE DOMAIN-CONTAINING PROTEIN"/>
    <property type="match status" value="1"/>
</dbReference>